<evidence type="ECO:0000256" key="3">
    <source>
        <dbReference type="ARBA" id="ARBA00009759"/>
    </source>
</evidence>
<evidence type="ECO:0000313" key="10">
    <source>
        <dbReference type="Proteomes" id="UP000537775"/>
    </source>
</evidence>
<accession>A0A7X0FSH3</accession>
<evidence type="ECO:0000256" key="4">
    <source>
        <dbReference type="ARBA" id="ARBA00022723"/>
    </source>
</evidence>
<dbReference type="InterPro" id="IPR000760">
    <property type="entry name" value="Inositol_monophosphatase-like"/>
</dbReference>
<evidence type="ECO:0000256" key="2">
    <source>
        <dbReference type="ARBA" id="ARBA00001946"/>
    </source>
</evidence>
<comment type="similarity">
    <text evidence="3 8">Belongs to the inositol monophosphatase superfamily.</text>
</comment>
<sequence length="272" mass="28129">MIAPAELQNIAIEIAREAGALARERRAEGVSIAATKSGIADIVTEADREVEALIRDRLRVARPEDGFLGEESAPEPGVSGVTWVVDPIDGTVNYAYGIPSYAVSIAAVSGEPDPRSWRALAGAVFNPAIGEMFHAARGEGAWLDGKRISVNPEPSEAGALLATGFGYDPATHAADLARVARVMPLARDLRRIGAASLDLAFVAAGRLDGYFERGLHPWDHAAGALLVVEAGGRVGGPDGVPGRGLTVASGPALFDRLLAAASEPAEPGLSNG</sequence>
<dbReference type="PROSITE" id="PS00629">
    <property type="entry name" value="IMP_1"/>
    <property type="match status" value="1"/>
</dbReference>
<comment type="caution">
    <text evidence="9">The sequence shown here is derived from an EMBL/GenBank/DDBJ whole genome shotgun (WGS) entry which is preliminary data.</text>
</comment>
<dbReference type="GO" id="GO:0008934">
    <property type="term" value="F:inositol monophosphate 1-phosphatase activity"/>
    <property type="evidence" value="ECO:0007669"/>
    <property type="project" value="InterPro"/>
</dbReference>
<dbReference type="PANTHER" id="PTHR20854">
    <property type="entry name" value="INOSITOL MONOPHOSPHATASE"/>
    <property type="match status" value="1"/>
</dbReference>
<dbReference type="SUPFAM" id="SSF56655">
    <property type="entry name" value="Carbohydrate phosphatase"/>
    <property type="match status" value="1"/>
</dbReference>
<feature type="binding site" evidence="7">
    <location>
        <position position="88"/>
    </location>
    <ligand>
        <name>Mg(2+)</name>
        <dbReference type="ChEBI" id="CHEBI:18420"/>
        <label>1</label>
        <note>catalytic</note>
    </ligand>
</feature>
<dbReference type="InterPro" id="IPR033942">
    <property type="entry name" value="IMPase"/>
</dbReference>
<dbReference type="GO" id="GO:0046872">
    <property type="term" value="F:metal ion binding"/>
    <property type="evidence" value="ECO:0007669"/>
    <property type="project" value="UniProtKB-KW"/>
</dbReference>
<gene>
    <name evidence="9" type="ORF">HD594_003216</name>
</gene>
<keyword evidence="4 7" id="KW-0479">Metal-binding</keyword>
<dbReference type="EMBL" id="JACHML010000001">
    <property type="protein sequence ID" value="MBB6392903.1"/>
    <property type="molecule type" value="Genomic_DNA"/>
</dbReference>
<protein>
    <recommendedName>
        <fullName evidence="8">Inositol-1-monophosphatase</fullName>
        <ecNumber evidence="8">3.1.3.25</ecNumber>
    </recommendedName>
</protein>
<keyword evidence="5 8" id="KW-0378">Hydrolase</keyword>
<dbReference type="GO" id="GO:0007165">
    <property type="term" value="P:signal transduction"/>
    <property type="evidence" value="ECO:0007669"/>
    <property type="project" value="TreeGrafter"/>
</dbReference>
<reference evidence="9 10" key="1">
    <citation type="submission" date="2020-08" db="EMBL/GenBank/DDBJ databases">
        <title>Sequencing the genomes of 1000 actinobacteria strains.</title>
        <authorList>
            <person name="Klenk H.-P."/>
        </authorList>
    </citation>
    <scope>NUCLEOTIDE SEQUENCE [LARGE SCALE GENOMIC DNA]</scope>
    <source>
        <strain evidence="9 10">DSM 12511</strain>
    </source>
</reference>
<evidence type="ECO:0000256" key="6">
    <source>
        <dbReference type="ARBA" id="ARBA00022842"/>
    </source>
</evidence>
<dbReference type="EC" id="3.1.3.25" evidence="8"/>
<dbReference type="Pfam" id="PF00459">
    <property type="entry name" value="Inositol_P"/>
    <property type="match status" value="1"/>
</dbReference>
<evidence type="ECO:0000313" key="9">
    <source>
        <dbReference type="EMBL" id="MBB6392903.1"/>
    </source>
</evidence>
<comment type="cofactor">
    <cofactor evidence="2 7 8">
        <name>Mg(2+)</name>
        <dbReference type="ChEBI" id="CHEBI:18420"/>
    </cofactor>
</comment>
<dbReference type="GO" id="GO:0006020">
    <property type="term" value="P:inositol metabolic process"/>
    <property type="evidence" value="ECO:0007669"/>
    <property type="project" value="TreeGrafter"/>
</dbReference>
<dbReference type="RefSeq" id="WP_373877173.1">
    <property type="nucleotide sequence ID" value="NZ_BAAAJR010000001.1"/>
</dbReference>
<dbReference type="Gene3D" id="3.40.190.80">
    <property type="match status" value="1"/>
</dbReference>
<feature type="binding site" evidence="7">
    <location>
        <position position="219"/>
    </location>
    <ligand>
        <name>Mg(2+)</name>
        <dbReference type="ChEBI" id="CHEBI:18420"/>
        <label>1</label>
        <note>catalytic</note>
    </ligand>
</feature>
<feature type="binding site" evidence="7">
    <location>
        <position position="89"/>
    </location>
    <ligand>
        <name>Mg(2+)</name>
        <dbReference type="ChEBI" id="CHEBI:18420"/>
        <label>1</label>
        <note>catalytic</note>
    </ligand>
</feature>
<name>A0A7X0FSH3_9MICO</name>
<evidence type="ECO:0000256" key="1">
    <source>
        <dbReference type="ARBA" id="ARBA00001033"/>
    </source>
</evidence>
<evidence type="ECO:0000256" key="8">
    <source>
        <dbReference type="RuleBase" id="RU364068"/>
    </source>
</evidence>
<dbReference type="PANTHER" id="PTHR20854:SF4">
    <property type="entry name" value="INOSITOL-1-MONOPHOSPHATASE-RELATED"/>
    <property type="match status" value="1"/>
</dbReference>
<dbReference type="InterPro" id="IPR020550">
    <property type="entry name" value="Inositol_monophosphatase_CS"/>
</dbReference>
<keyword evidence="10" id="KW-1185">Reference proteome</keyword>
<feature type="binding site" evidence="7">
    <location>
        <position position="70"/>
    </location>
    <ligand>
        <name>Mg(2+)</name>
        <dbReference type="ChEBI" id="CHEBI:18420"/>
        <label>1</label>
        <note>catalytic</note>
    </ligand>
</feature>
<dbReference type="InterPro" id="IPR020583">
    <property type="entry name" value="Inositol_monoP_metal-BS"/>
</dbReference>
<dbReference type="Proteomes" id="UP000537775">
    <property type="component" value="Unassembled WGS sequence"/>
</dbReference>
<feature type="binding site" evidence="7">
    <location>
        <position position="86"/>
    </location>
    <ligand>
        <name>Mg(2+)</name>
        <dbReference type="ChEBI" id="CHEBI:18420"/>
        <label>1</label>
        <note>catalytic</note>
    </ligand>
</feature>
<evidence type="ECO:0000256" key="5">
    <source>
        <dbReference type="ARBA" id="ARBA00022801"/>
    </source>
</evidence>
<proteinExistence type="inferred from homology"/>
<organism evidence="9 10">
    <name type="scientific">Microbacterium thalassium</name>
    <dbReference type="NCBI Taxonomy" id="362649"/>
    <lineage>
        <taxon>Bacteria</taxon>
        <taxon>Bacillati</taxon>
        <taxon>Actinomycetota</taxon>
        <taxon>Actinomycetes</taxon>
        <taxon>Micrococcales</taxon>
        <taxon>Microbacteriaceae</taxon>
        <taxon>Microbacterium</taxon>
    </lineage>
</organism>
<evidence type="ECO:0000256" key="7">
    <source>
        <dbReference type="PIRSR" id="PIRSR600760-2"/>
    </source>
</evidence>
<dbReference type="CDD" id="cd01639">
    <property type="entry name" value="IMPase"/>
    <property type="match status" value="1"/>
</dbReference>
<dbReference type="GO" id="GO:0046854">
    <property type="term" value="P:phosphatidylinositol phosphate biosynthetic process"/>
    <property type="evidence" value="ECO:0007669"/>
    <property type="project" value="InterPro"/>
</dbReference>
<dbReference type="AlphaFoldDB" id="A0A7X0FSH3"/>
<dbReference type="Gene3D" id="3.30.540.10">
    <property type="entry name" value="Fructose-1,6-Bisphosphatase, subunit A, domain 1"/>
    <property type="match status" value="1"/>
</dbReference>
<dbReference type="PRINTS" id="PR00377">
    <property type="entry name" value="IMPHPHTASES"/>
</dbReference>
<comment type="catalytic activity">
    <reaction evidence="1 8">
        <text>a myo-inositol phosphate + H2O = myo-inositol + phosphate</text>
        <dbReference type="Rhea" id="RHEA:24056"/>
        <dbReference type="ChEBI" id="CHEBI:15377"/>
        <dbReference type="ChEBI" id="CHEBI:17268"/>
        <dbReference type="ChEBI" id="CHEBI:43474"/>
        <dbReference type="ChEBI" id="CHEBI:84139"/>
        <dbReference type="EC" id="3.1.3.25"/>
    </reaction>
</comment>
<dbReference type="PROSITE" id="PS00630">
    <property type="entry name" value="IMP_2"/>
    <property type="match status" value="1"/>
</dbReference>
<keyword evidence="6 7" id="KW-0460">Magnesium</keyword>